<proteinExistence type="predicted"/>
<feature type="chain" id="PRO_5047334493" description="SH3b domain-containing protein" evidence="1">
    <location>
        <begin position="42"/>
        <end position="144"/>
    </location>
</feature>
<dbReference type="RefSeq" id="WP_280881077.1">
    <property type="nucleotide sequence ID" value="NZ_JARXVH010000016.1"/>
</dbReference>
<gene>
    <name evidence="2" type="ORF">M2283_007646</name>
</gene>
<organism evidence="2 3">
    <name type="scientific">Streptomyces pseudovenezuelae</name>
    <dbReference type="NCBI Taxonomy" id="67350"/>
    <lineage>
        <taxon>Bacteria</taxon>
        <taxon>Bacillati</taxon>
        <taxon>Actinomycetota</taxon>
        <taxon>Actinomycetes</taxon>
        <taxon>Kitasatosporales</taxon>
        <taxon>Streptomycetaceae</taxon>
        <taxon>Streptomyces</taxon>
        <taxon>Streptomyces aurantiacus group</taxon>
    </lineage>
</organism>
<sequence length="144" mass="15159">MNSKSQRSVRSPRRPRALAAAGAVLAVAATTVLTGAGPAGAAIHECSISGDRAKCAYVTGIDAGSALVVRTAPRYSASQSPVFSRYHNGDQLGLDCWTTGDPDADGHGYRYWMHADNGIGDGYVNDWYLDTGGPATWKSQIPQC</sequence>
<evidence type="ECO:0000313" key="2">
    <source>
        <dbReference type="EMBL" id="MDH6220306.1"/>
    </source>
</evidence>
<accession>A0ABT6LVI1</accession>
<evidence type="ECO:0008006" key="4">
    <source>
        <dbReference type="Google" id="ProtNLM"/>
    </source>
</evidence>
<keyword evidence="3" id="KW-1185">Reference proteome</keyword>
<protein>
    <recommendedName>
        <fullName evidence="4">SH3b domain-containing protein</fullName>
    </recommendedName>
</protein>
<comment type="caution">
    <text evidence="2">The sequence shown here is derived from an EMBL/GenBank/DDBJ whole genome shotgun (WGS) entry which is preliminary data.</text>
</comment>
<feature type="signal peptide" evidence="1">
    <location>
        <begin position="1"/>
        <end position="41"/>
    </location>
</feature>
<dbReference type="EMBL" id="JARXVH010000016">
    <property type="protein sequence ID" value="MDH6220306.1"/>
    <property type="molecule type" value="Genomic_DNA"/>
</dbReference>
<reference evidence="2 3" key="1">
    <citation type="submission" date="2023-04" db="EMBL/GenBank/DDBJ databases">
        <title>Forest soil microbial communities from Buena Vista Peninsula, Colon Province, Panama.</title>
        <authorList>
            <person name="Bouskill N."/>
        </authorList>
    </citation>
    <scope>NUCLEOTIDE SEQUENCE [LARGE SCALE GENOMIC DNA]</scope>
    <source>
        <strain evidence="2 3">GGS1</strain>
    </source>
</reference>
<evidence type="ECO:0000313" key="3">
    <source>
        <dbReference type="Proteomes" id="UP001160499"/>
    </source>
</evidence>
<name>A0ABT6LVI1_9ACTN</name>
<dbReference type="Proteomes" id="UP001160499">
    <property type="component" value="Unassembled WGS sequence"/>
</dbReference>
<keyword evidence="1" id="KW-0732">Signal</keyword>
<evidence type="ECO:0000256" key="1">
    <source>
        <dbReference type="SAM" id="SignalP"/>
    </source>
</evidence>